<reference evidence="2 3" key="1">
    <citation type="journal article" date="2019" name="Int. J. Syst. Evol. Microbiol.">
        <title>The Global Catalogue of Microorganisms (GCM) 10K type strain sequencing project: providing services to taxonomists for standard genome sequencing and annotation.</title>
        <authorList>
            <consortium name="The Broad Institute Genomics Platform"/>
            <consortium name="The Broad Institute Genome Sequencing Center for Infectious Disease"/>
            <person name="Wu L."/>
            <person name="Ma J."/>
        </authorList>
    </citation>
    <scope>NUCLEOTIDE SEQUENCE [LARGE SCALE GENOMIC DNA]</scope>
    <source>
        <strain evidence="2 3">JCM 13850</strain>
    </source>
</reference>
<dbReference type="Proteomes" id="UP001501020">
    <property type="component" value="Unassembled WGS sequence"/>
</dbReference>
<evidence type="ECO:0000313" key="3">
    <source>
        <dbReference type="Proteomes" id="UP001501020"/>
    </source>
</evidence>
<evidence type="ECO:0000313" key="2">
    <source>
        <dbReference type="EMBL" id="GAA2152843.1"/>
    </source>
</evidence>
<organism evidence="2 3">
    <name type="scientific">Actinomadura napierensis</name>
    <dbReference type="NCBI Taxonomy" id="267854"/>
    <lineage>
        <taxon>Bacteria</taxon>
        <taxon>Bacillati</taxon>
        <taxon>Actinomycetota</taxon>
        <taxon>Actinomycetes</taxon>
        <taxon>Streptosporangiales</taxon>
        <taxon>Thermomonosporaceae</taxon>
        <taxon>Actinomadura</taxon>
    </lineage>
</organism>
<feature type="domain" description="DUF6924" evidence="1">
    <location>
        <begin position="8"/>
        <end position="134"/>
    </location>
</feature>
<sequence>MLPSSQSTLLIRTDFSDQDAWEALRTAVRTPNEEGFTAEAVFIDDRAYQGLGAQEILPLVSENSGHRLLALADGITLTSPEMPLLVIDLEGEPPGRIRVVTAEFWSIENNLSLYNMDFDEFAESVDADGTYRGF</sequence>
<evidence type="ECO:0000259" key="1">
    <source>
        <dbReference type="Pfam" id="PF21962"/>
    </source>
</evidence>
<protein>
    <recommendedName>
        <fullName evidence="1">DUF6924 domain-containing protein</fullName>
    </recommendedName>
</protein>
<proteinExistence type="predicted"/>
<dbReference type="RefSeq" id="WP_344274161.1">
    <property type="nucleotide sequence ID" value="NZ_BAAAMR010000060.1"/>
</dbReference>
<gene>
    <name evidence="2" type="ORF">GCM10009727_58860</name>
</gene>
<comment type="caution">
    <text evidence="2">The sequence shown here is derived from an EMBL/GenBank/DDBJ whole genome shotgun (WGS) entry which is preliminary data.</text>
</comment>
<accession>A0ABN3A2V4</accession>
<dbReference type="Pfam" id="PF21962">
    <property type="entry name" value="DUF6924"/>
    <property type="match status" value="1"/>
</dbReference>
<dbReference type="EMBL" id="BAAAMR010000060">
    <property type="protein sequence ID" value="GAA2152843.1"/>
    <property type="molecule type" value="Genomic_DNA"/>
</dbReference>
<dbReference type="InterPro" id="IPR053832">
    <property type="entry name" value="DUF6924"/>
</dbReference>
<keyword evidence="3" id="KW-1185">Reference proteome</keyword>
<name>A0ABN3A2V4_9ACTN</name>